<feature type="domain" description="FAD dependent oxidoreductase" evidence="13">
    <location>
        <begin position="34"/>
        <end position="388"/>
    </location>
</feature>
<keyword evidence="8" id="KW-0274">FAD</keyword>
<dbReference type="InterPro" id="IPR006076">
    <property type="entry name" value="FAD-dep_OxRdtase"/>
</dbReference>
<evidence type="ECO:0000256" key="4">
    <source>
        <dbReference type="ARBA" id="ARBA00013029"/>
    </source>
</evidence>
<dbReference type="Gene3D" id="3.30.9.10">
    <property type="entry name" value="D-Amino Acid Oxidase, subunit A, domain 2"/>
    <property type="match status" value="1"/>
</dbReference>
<feature type="region of interest" description="Disordered" evidence="12">
    <location>
        <begin position="555"/>
        <end position="597"/>
    </location>
</feature>
<dbReference type="FunFam" id="1.10.8.870:FF:000003">
    <property type="entry name" value="Glycerol-3-phosphate dehydrogenase"/>
    <property type="match status" value="1"/>
</dbReference>
<evidence type="ECO:0000256" key="8">
    <source>
        <dbReference type="ARBA" id="ARBA00022827"/>
    </source>
</evidence>
<dbReference type="RefSeq" id="WP_086992649.1">
    <property type="nucleotide sequence ID" value="NZ_FUHU01000044.1"/>
</dbReference>
<protein>
    <recommendedName>
        <fullName evidence="4 11">Glycerol-3-phosphate dehydrogenase</fullName>
        <ecNumber evidence="4 11">1.1.5.3</ecNumber>
    </recommendedName>
</protein>
<dbReference type="Gene3D" id="3.50.50.60">
    <property type="entry name" value="FAD/NAD(P)-binding domain"/>
    <property type="match status" value="1"/>
</dbReference>
<accession>A0A1R4GEB1</accession>
<evidence type="ECO:0000256" key="9">
    <source>
        <dbReference type="ARBA" id="ARBA00023002"/>
    </source>
</evidence>
<feature type="domain" description="Alpha-glycerophosphate oxidase C-terminal" evidence="14">
    <location>
        <begin position="415"/>
        <end position="539"/>
    </location>
</feature>
<evidence type="ECO:0000259" key="14">
    <source>
        <dbReference type="Pfam" id="PF16901"/>
    </source>
</evidence>
<evidence type="ECO:0000256" key="5">
    <source>
        <dbReference type="ARBA" id="ARBA00022490"/>
    </source>
</evidence>
<proteinExistence type="inferred from homology"/>
<evidence type="ECO:0000256" key="11">
    <source>
        <dbReference type="RuleBase" id="RU361217"/>
    </source>
</evidence>
<dbReference type="EC" id="1.1.5.3" evidence="4 11"/>
<evidence type="ECO:0000256" key="1">
    <source>
        <dbReference type="ARBA" id="ARBA00001974"/>
    </source>
</evidence>
<evidence type="ECO:0000256" key="7">
    <source>
        <dbReference type="ARBA" id="ARBA00022798"/>
    </source>
</evidence>
<dbReference type="OrthoDB" id="9766796at2"/>
<dbReference type="Gene3D" id="1.10.8.870">
    <property type="entry name" value="Alpha-glycerophosphate oxidase, cap domain"/>
    <property type="match status" value="1"/>
</dbReference>
<dbReference type="Pfam" id="PF16901">
    <property type="entry name" value="DAO_C"/>
    <property type="match status" value="1"/>
</dbReference>
<dbReference type="EMBL" id="FUHU01000044">
    <property type="protein sequence ID" value="SJM66548.1"/>
    <property type="molecule type" value="Genomic_DNA"/>
</dbReference>
<dbReference type="InterPro" id="IPR038299">
    <property type="entry name" value="DAO_C_sf"/>
</dbReference>
<keyword evidence="7" id="KW-0319">Glycerol metabolism</keyword>
<dbReference type="GO" id="GO:0046168">
    <property type="term" value="P:glycerol-3-phosphate catabolic process"/>
    <property type="evidence" value="ECO:0007669"/>
    <property type="project" value="TreeGrafter"/>
</dbReference>
<dbReference type="PROSITE" id="PS00978">
    <property type="entry name" value="FAD_G3PDH_2"/>
    <property type="match status" value="1"/>
</dbReference>
<dbReference type="Pfam" id="PF01266">
    <property type="entry name" value="DAO"/>
    <property type="match status" value="1"/>
</dbReference>
<keyword evidence="6 11" id="KW-0285">Flavoprotein</keyword>
<feature type="compositionally biased region" description="Acidic residues" evidence="12">
    <location>
        <begin position="556"/>
        <end position="565"/>
    </location>
</feature>
<dbReference type="PANTHER" id="PTHR11985:SF31">
    <property type="entry name" value="GLYCEROL-3-PHOSPHATE DEHYDROGENASE 2"/>
    <property type="match status" value="1"/>
</dbReference>
<dbReference type="PRINTS" id="PR01001">
    <property type="entry name" value="FADG3PDH"/>
</dbReference>
<keyword evidence="16" id="KW-1185">Reference proteome</keyword>
<evidence type="ECO:0000259" key="13">
    <source>
        <dbReference type="Pfam" id="PF01266"/>
    </source>
</evidence>
<evidence type="ECO:0000313" key="16">
    <source>
        <dbReference type="Proteomes" id="UP000195787"/>
    </source>
</evidence>
<evidence type="ECO:0000256" key="2">
    <source>
        <dbReference type="ARBA" id="ARBA00004496"/>
    </source>
</evidence>
<dbReference type="Proteomes" id="UP000195787">
    <property type="component" value="Unassembled WGS sequence"/>
</dbReference>
<comment type="subcellular location">
    <subcellularLocation>
        <location evidence="2">Cytoplasm</location>
    </subcellularLocation>
</comment>
<evidence type="ECO:0000256" key="3">
    <source>
        <dbReference type="ARBA" id="ARBA00007330"/>
    </source>
</evidence>
<evidence type="ECO:0000256" key="6">
    <source>
        <dbReference type="ARBA" id="ARBA00022630"/>
    </source>
</evidence>
<evidence type="ECO:0000313" key="15">
    <source>
        <dbReference type="EMBL" id="SJM66548.1"/>
    </source>
</evidence>
<dbReference type="InterPro" id="IPR000447">
    <property type="entry name" value="G3P_DH_FAD-dep"/>
</dbReference>
<dbReference type="AlphaFoldDB" id="A0A1R4GEB1"/>
<comment type="cofactor">
    <cofactor evidence="1 11">
        <name>FAD</name>
        <dbReference type="ChEBI" id="CHEBI:57692"/>
    </cofactor>
</comment>
<evidence type="ECO:0000256" key="10">
    <source>
        <dbReference type="ARBA" id="ARBA00049055"/>
    </source>
</evidence>
<dbReference type="GeneID" id="303173789"/>
<dbReference type="GO" id="GO:0009331">
    <property type="term" value="C:glycerol-3-phosphate dehydrogenase (FAD) complex"/>
    <property type="evidence" value="ECO:0007669"/>
    <property type="project" value="UniProtKB-UniRule"/>
</dbReference>
<dbReference type="SUPFAM" id="SSF51905">
    <property type="entry name" value="FAD/NAD(P)-binding domain"/>
    <property type="match status" value="1"/>
</dbReference>
<reference evidence="15 16" key="1">
    <citation type="submission" date="2017-02" db="EMBL/GenBank/DDBJ databases">
        <authorList>
            <person name="Peterson S.W."/>
        </authorList>
    </citation>
    <scope>NUCLEOTIDE SEQUENCE [LARGE SCALE GENOMIC DNA]</scope>
    <source>
        <strain evidence="15 16">LMG 22410</strain>
    </source>
</reference>
<comment type="catalytic activity">
    <reaction evidence="10 11">
        <text>a quinone + sn-glycerol 3-phosphate = dihydroxyacetone phosphate + a quinol</text>
        <dbReference type="Rhea" id="RHEA:18977"/>
        <dbReference type="ChEBI" id="CHEBI:24646"/>
        <dbReference type="ChEBI" id="CHEBI:57597"/>
        <dbReference type="ChEBI" id="CHEBI:57642"/>
        <dbReference type="ChEBI" id="CHEBI:132124"/>
        <dbReference type="EC" id="1.1.5.3"/>
    </reaction>
</comment>
<gene>
    <name evidence="15" type="ORF">CZ674_11280</name>
</gene>
<comment type="similarity">
    <text evidence="3 11">Belongs to the FAD-dependent glycerol-3-phosphate dehydrogenase family.</text>
</comment>
<keyword evidence="5" id="KW-0963">Cytoplasm</keyword>
<dbReference type="PANTHER" id="PTHR11985">
    <property type="entry name" value="GLYCEROL-3-PHOSPHATE DEHYDROGENASE"/>
    <property type="match status" value="1"/>
</dbReference>
<dbReference type="GO" id="GO:0004368">
    <property type="term" value="F:glycerol-3-phosphate dehydrogenase (quinone) activity"/>
    <property type="evidence" value="ECO:0007669"/>
    <property type="project" value="UniProtKB-EC"/>
</dbReference>
<sequence length="597" mass="65345">MATTKNRRPVSRSRKLGPEERAEAIATMRDREVDVLVIGGGIVGAGSALDAATRGLRTGLIEARDFASGTSSRSSKLIHGGIRYLEQFNFGLVREALIERGLLLQRLAPHIVKPVKFLYPLQTPLAERFYIGAGMAMYDAFSYTGFMKPGVPLHKHYSKKQLQREAPSLDTDKIIGGLSYYDAQVDDARYVATLARTASSYGAHVAPRVRAEGFLKVGGRVVGVQAHDVETGEKFEIRAKQVVNATGVWTGDTQAMVGTRGQVKVRASKGVHLVVPRDRFHSTMGLLLRTEKSVLFVIPWGRHWIIGTTDTDWELDKAHPAATAADIDYILEHVNSVLSAKLTRDDVEGVYAGLRPLLAANDDGSTASLSREHHVAHTVPGLVIIAGGKFTTYRVMAKDAIDEAAAALDGRVPESCTEQIPLIGAEGYRAAWNKRAKIARAFGVHTVRIEHLLNRYGVMTDELLDIIRESPELAEPLPGTEDYIGAEVRYACTHEGALHLDDVLTRRTRISIESWDRGVAAAPVAARIMADALGWDDARVEHEVNTYNKRVKAELESQELPDDESADRARLEAPDIIPLGSLPTQQPVGTREPAQAE</sequence>
<dbReference type="PROSITE" id="PS00977">
    <property type="entry name" value="FAD_G3PDH_1"/>
    <property type="match status" value="1"/>
</dbReference>
<dbReference type="InterPro" id="IPR031656">
    <property type="entry name" value="DAO_C"/>
</dbReference>
<name>A0A1R4GEB1_9MICO</name>
<evidence type="ECO:0000256" key="12">
    <source>
        <dbReference type="SAM" id="MobiDB-lite"/>
    </source>
</evidence>
<dbReference type="GO" id="GO:0006071">
    <property type="term" value="P:glycerol metabolic process"/>
    <property type="evidence" value="ECO:0007669"/>
    <property type="project" value="UniProtKB-KW"/>
</dbReference>
<dbReference type="InterPro" id="IPR036188">
    <property type="entry name" value="FAD/NAD-bd_sf"/>
</dbReference>
<keyword evidence="9 11" id="KW-0560">Oxidoreductase</keyword>
<organism evidence="15 16">
    <name type="scientific">Agrococcus casei LMG 22410</name>
    <dbReference type="NCBI Taxonomy" id="1255656"/>
    <lineage>
        <taxon>Bacteria</taxon>
        <taxon>Bacillati</taxon>
        <taxon>Actinomycetota</taxon>
        <taxon>Actinomycetes</taxon>
        <taxon>Micrococcales</taxon>
        <taxon>Microbacteriaceae</taxon>
        <taxon>Agrococcus</taxon>
    </lineage>
</organism>